<dbReference type="AlphaFoldDB" id="A0A6P9A259"/>
<dbReference type="GeneID" id="117651716"/>
<evidence type="ECO:0000313" key="1">
    <source>
        <dbReference type="Proteomes" id="UP000515158"/>
    </source>
</evidence>
<organism evidence="2">
    <name type="scientific">Thrips palmi</name>
    <name type="common">Melon thrips</name>
    <dbReference type="NCBI Taxonomy" id="161013"/>
    <lineage>
        <taxon>Eukaryota</taxon>
        <taxon>Metazoa</taxon>
        <taxon>Ecdysozoa</taxon>
        <taxon>Arthropoda</taxon>
        <taxon>Hexapoda</taxon>
        <taxon>Insecta</taxon>
        <taxon>Pterygota</taxon>
        <taxon>Neoptera</taxon>
        <taxon>Paraneoptera</taxon>
        <taxon>Thysanoptera</taxon>
        <taxon>Terebrantia</taxon>
        <taxon>Thripoidea</taxon>
        <taxon>Thripidae</taxon>
        <taxon>Thrips</taxon>
    </lineage>
</organism>
<protein>
    <submittedName>
        <fullName evidence="2">Uncharacterized protein LOC117651716</fullName>
    </submittedName>
</protein>
<gene>
    <name evidence="2" type="primary">LOC117651716</name>
</gene>
<dbReference type="InParanoid" id="A0A6P9A259"/>
<evidence type="ECO:0000313" key="2">
    <source>
        <dbReference type="RefSeq" id="XP_034251883.1"/>
    </source>
</evidence>
<reference evidence="2" key="1">
    <citation type="submission" date="2025-08" db="UniProtKB">
        <authorList>
            <consortium name="RefSeq"/>
        </authorList>
    </citation>
    <scope>IDENTIFICATION</scope>
    <source>
        <tissue evidence="2">Total insect</tissue>
    </source>
</reference>
<dbReference type="KEGG" id="tpal:117651716"/>
<dbReference type="OrthoDB" id="8246423at2759"/>
<keyword evidence="1" id="KW-1185">Reference proteome</keyword>
<name>A0A6P9A259_THRPL</name>
<dbReference type="RefSeq" id="XP_034251883.1">
    <property type="nucleotide sequence ID" value="XM_034395992.1"/>
</dbReference>
<proteinExistence type="predicted"/>
<accession>A0A6P9A259</accession>
<dbReference type="Proteomes" id="UP000515158">
    <property type="component" value="Unplaced"/>
</dbReference>
<sequence length="312" mass="34230">MRGLLILDVTNDSGRPLPSDWCETVGVPSLTRLRYDSPSADPFLELLLRTHAATLRHVELHRLDDVPAVLLARALQLRSLKCLPCEGLSKLVDLPGLAHIDLYCEGGSDDQEGAAFPPGTLAFLSGASHLRSVKLCLSAEDPDAPLRALSTSPSAQHLQELVALADNEDPPETFVTTLVTPFLPSFTSLRTLIVDDDLEQDFLLAVSPTVLPCLTTLKVDVLEDSCMHGTLHRPAVHDVLMRNPHLHLYIEKGFPEKVMCNDCPWCKWGCHELLAETKNSEVCYSSHSKSATCPKECFQAFSPSNPLHPSNN</sequence>